<evidence type="ECO:0000256" key="3">
    <source>
        <dbReference type="SAM" id="MobiDB-lite"/>
    </source>
</evidence>
<evidence type="ECO:0000313" key="6">
    <source>
        <dbReference type="Proteomes" id="UP000683000"/>
    </source>
</evidence>
<evidence type="ECO:0000256" key="2">
    <source>
        <dbReference type="ARBA" id="ARBA00022806"/>
    </source>
</evidence>
<accession>A0A8I3AD56</accession>
<dbReference type="EMBL" id="JAGFBS010000002">
    <property type="protein sequence ID" value="KAG6380963.1"/>
    <property type="molecule type" value="Genomic_DNA"/>
</dbReference>
<dbReference type="AlphaFoldDB" id="A0A8I3AD56"/>
<comment type="caution">
    <text evidence="5">The sequence shown here is derived from an EMBL/GenBank/DDBJ whole genome shotgun (WGS) entry which is preliminary data.</text>
</comment>
<evidence type="ECO:0000313" key="5">
    <source>
        <dbReference type="EMBL" id="KAG6380963.1"/>
    </source>
</evidence>
<dbReference type="Pfam" id="PF24385">
    <property type="entry name" value="DSRM_DHX29"/>
    <property type="match status" value="1"/>
</dbReference>
<evidence type="ECO:0000256" key="1">
    <source>
        <dbReference type="ARBA" id="ARBA00022801"/>
    </source>
</evidence>
<keyword evidence="2" id="KW-0067">ATP-binding</keyword>
<gene>
    <name evidence="5" type="ORF">JVT61DRAFT_5358</name>
</gene>
<protein>
    <recommendedName>
        <fullName evidence="4">ATP-dependent RNA helicase DHX29 DSRM-like domain-containing protein</fullName>
    </recommendedName>
</protein>
<dbReference type="InterPro" id="IPR027417">
    <property type="entry name" value="P-loop_NTPase"/>
</dbReference>
<feature type="domain" description="ATP-dependent RNA helicase DHX29 DSRM-like" evidence="4">
    <location>
        <begin position="30"/>
        <end position="143"/>
    </location>
</feature>
<dbReference type="InterPro" id="IPR056328">
    <property type="entry name" value="DSRM_DHX29"/>
</dbReference>
<name>A0A8I3AD56_9AGAM</name>
<dbReference type="Gene3D" id="3.40.50.300">
    <property type="entry name" value="P-loop containing nucleotide triphosphate hydrolases"/>
    <property type="match status" value="1"/>
</dbReference>
<keyword evidence="6" id="KW-1185">Reference proteome</keyword>
<keyword evidence="2" id="KW-0547">Nucleotide-binding</keyword>
<keyword evidence="1" id="KW-0378">Hydrolase</keyword>
<dbReference type="GO" id="GO:0004386">
    <property type="term" value="F:helicase activity"/>
    <property type="evidence" value="ECO:0007669"/>
    <property type="project" value="UniProtKB-KW"/>
</dbReference>
<dbReference type="Proteomes" id="UP000683000">
    <property type="component" value="Unassembled WGS sequence"/>
</dbReference>
<evidence type="ECO:0000259" key="4">
    <source>
        <dbReference type="Pfam" id="PF24385"/>
    </source>
</evidence>
<feature type="region of interest" description="Disordered" evidence="3">
    <location>
        <begin position="473"/>
        <end position="502"/>
    </location>
</feature>
<organism evidence="5 6">
    <name type="scientific">Boletus reticuloceps</name>
    <dbReference type="NCBI Taxonomy" id="495285"/>
    <lineage>
        <taxon>Eukaryota</taxon>
        <taxon>Fungi</taxon>
        <taxon>Dikarya</taxon>
        <taxon>Basidiomycota</taxon>
        <taxon>Agaricomycotina</taxon>
        <taxon>Agaricomycetes</taxon>
        <taxon>Agaricomycetidae</taxon>
        <taxon>Boletales</taxon>
        <taxon>Boletineae</taxon>
        <taxon>Boletaceae</taxon>
        <taxon>Boletoideae</taxon>
        <taxon>Boletus</taxon>
    </lineage>
</organism>
<dbReference type="OrthoDB" id="5600252at2759"/>
<sequence>MPEKRLGETHCRYRKPSYFPGIQLNSPDRKRQHGDGWIFIVSLSRVNKRTSQKETVRFEPLLPYTRPTALEARHWGATYALYRFCNGMQLNRVLPPGPREYWSELAAQHKAAPEHQRWMYDADPFAARKEDEQRRTKAAQKKEQKVTGFRGNTLESSISPEFTQVPEVRMSSTLRDLVEDTASVFYPPHEATPLVLAEDDVLAVTQQLRQLGFQPNQIQNAISYLSGYTPLGSHLLGSLAPLEACIEYLLLHIAETDLPKRFFPSNNSSNPFVVSGHSGADNLKNRWIEDLAIKEAGFPPHAVREYTADPILAEDLVLLISALSCRLIGKHAGELFKTSANLESSCHELRDRTDELEALGAHFVDSCHIVMPLFSAPVELHVVLPPDACNNRSLPAVYVGSKSVPPYVRLHLLAQLLCATEREDFIEPGEGFLIAAMRVLEDHWAQIDMNGPPAMSTVVGHLITARSTPKVPSISYDGPIDKENKRTMHKKSRHPYDDRSDEQVKQDFENVCQTRIYTEMLVSRQRLPAFSVKDRFLDVLDKHRTVVVMGETGKDD</sequence>
<reference evidence="5" key="1">
    <citation type="submission" date="2021-03" db="EMBL/GenBank/DDBJ databases">
        <title>Evolutionary innovations through gain and loss of genes in the ectomycorrhizal Boletales.</title>
        <authorList>
            <person name="Wu G."/>
            <person name="Miyauchi S."/>
            <person name="Morin E."/>
            <person name="Yang Z.-L."/>
            <person name="Xu J."/>
            <person name="Martin F.M."/>
        </authorList>
    </citation>
    <scope>NUCLEOTIDE SEQUENCE</scope>
    <source>
        <strain evidence="5">BR01</strain>
    </source>
</reference>
<keyword evidence="2" id="KW-0347">Helicase</keyword>
<proteinExistence type="predicted"/>
<dbReference type="GO" id="GO:0016787">
    <property type="term" value="F:hydrolase activity"/>
    <property type="evidence" value="ECO:0007669"/>
    <property type="project" value="UniProtKB-KW"/>
</dbReference>